<dbReference type="PANTHER" id="PTHR31973:SF113">
    <property type="entry name" value="PROTEIN FAR1-RELATED SEQUENCE 5-LIKE"/>
    <property type="match status" value="1"/>
</dbReference>
<sequence>MLQLRYDTIQFCKYYLVCVDDQCSWYFKSSSLNNSSIFKVRNFTMFTHVEMHQGFFSQRHATSKFVGGLITSNVDDPKTIYTPADIQCDIRKQYGVDLNYMKAWRAKEKPLEILRGKPRDSYRKLPSYLYMVKHTNPGSVTRLEKVEDGRCLIVYACTTFGAM</sequence>
<dbReference type="EMBL" id="JACXVP010000010">
    <property type="protein sequence ID" value="KAG5580874.1"/>
    <property type="molecule type" value="Genomic_DNA"/>
</dbReference>
<dbReference type="Proteomes" id="UP000824120">
    <property type="component" value="Chromosome 10"/>
</dbReference>
<dbReference type="PANTHER" id="PTHR31973">
    <property type="entry name" value="POLYPROTEIN, PUTATIVE-RELATED"/>
    <property type="match status" value="1"/>
</dbReference>
<reference evidence="1 2" key="1">
    <citation type="submission" date="2020-09" db="EMBL/GenBank/DDBJ databases">
        <title>De no assembly of potato wild relative species, Solanum commersonii.</title>
        <authorList>
            <person name="Cho K."/>
        </authorList>
    </citation>
    <scope>NUCLEOTIDE SEQUENCE [LARGE SCALE GENOMIC DNA]</scope>
    <source>
        <strain evidence="1">LZ3.2</strain>
        <tissue evidence="1">Leaf</tissue>
    </source>
</reference>
<name>A0A9J5WYL8_SOLCO</name>
<organism evidence="1 2">
    <name type="scientific">Solanum commersonii</name>
    <name type="common">Commerson's wild potato</name>
    <name type="synonym">Commerson's nightshade</name>
    <dbReference type="NCBI Taxonomy" id="4109"/>
    <lineage>
        <taxon>Eukaryota</taxon>
        <taxon>Viridiplantae</taxon>
        <taxon>Streptophyta</taxon>
        <taxon>Embryophyta</taxon>
        <taxon>Tracheophyta</taxon>
        <taxon>Spermatophyta</taxon>
        <taxon>Magnoliopsida</taxon>
        <taxon>eudicotyledons</taxon>
        <taxon>Gunneridae</taxon>
        <taxon>Pentapetalae</taxon>
        <taxon>asterids</taxon>
        <taxon>lamiids</taxon>
        <taxon>Solanales</taxon>
        <taxon>Solanaceae</taxon>
        <taxon>Solanoideae</taxon>
        <taxon>Solaneae</taxon>
        <taxon>Solanum</taxon>
    </lineage>
</organism>
<protein>
    <submittedName>
        <fullName evidence="1">Uncharacterized protein</fullName>
    </submittedName>
</protein>
<accession>A0A9J5WYL8</accession>
<evidence type="ECO:0000313" key="2">
    <source>
        <dbReference type="Proteomes" id="UP000824120"/>
    </source>
</evidence>
<keyword evidence="2" id="KW-1185">Reference proteome</keyword>
<dbReference type="OrthoDB" id="1938144at2759"/>
<dbReference type="AlphaFoldDB" id="A0A9J5WYL8"/>
<gene>
    <name evidence="1" type="ORF">H5410_051501</name>
</gene>
<evidence type="ECO:0000313" key="1">
    <source>
        <dbReference type="EMBL" id="KAG5580874.1"/>
    </source>
</evidence>
<proteinExistence type="predicted"/>
<comment type="caution">
    <text evidence="1">The sequence shown here is derived from an EMBL/GenBank/DDBJ whole genome shotgun (WGS) entry which is preliminary data.</text>
</comment>